<dbReference type="SUPFAM" id="SSF55120">
    <property type="entry name" value="Pseudouridine synthase"/>
    <property type="match status" value="1"/>
</dbReference>
<dbReference type="GO" id="GO:0000455">
    <property type="term" value="P:enzyme-directed rRNA pseudouridine synthesis"/>
    <property type="evidence" value="ECO:0007669"/>
    <property type="project" value="TreeGrafter"/>
</dbReference>
<evidence type="ECO:0000256" key="1">
    <source>
        <dbReference type="ARBA" id="ARBA00010876"/>
    </source>
</evidence>
<dbReference type="AlphaFoldDB" id="A0A9N9S758"/>
<dbReference type="PANTHER" id="PTHR21600:SF87">
    <property type="entry name" value="RNA PSEUDOURIDYLATE SYNTHASE DOMAIN-CONTAINING PROTEIN 1"/>
    <property type="match status" value="1"/>
</dbReference>
<name>A0A9N9S758_9DIPT</name>
<dbReference type="Gene3D" id="3.30.2350.10">
    <property type="entry name" value="Pseudouridine synthase"/>
    <property type="match status" value="1"/>
</dbReference>
<feature type="domain" description="Pseudouridine synthase RsuA/RluA-like" evidence="2">
    <location>
        <begin position="65"/>
        <end position="229"/>
    </location>
</feature>
<dbReference type="OrthoDB" id="418349at2759"/>
<dbReference type="PANTHER" id="PTHR21600">
    <property type="entry name" value="MITOCHONDRIAL RNA PSEUDOURIDINE SYNTHASE"/>
    <property type="match status" value="1"/>
</dbReference>
<dbReference type="GO" id="GO:0003723">
    <property type="term" value="F:RNA binding"/>
    <property type="evidence" value="ECO:0007669"/>
    <property type="project" value="InterPro"/>
</dbReference>
<dbReference type="CDD" id="cd02869">
    <property type="entry name" value="PseudoU_synth_RluA_like"/>
    <property type="match status" value="1"/>
</dbReference>
<reference evidence="3" key="2">
    <citation type="submission" date="2022-10" db="EMBL/GenBank/DDBJ databases">
        <authorList>
            <consortium name="ENA_rothamsted_submissions"/>
            <consortium name="culmorum"/>
            <person name="King R."/>
        </authorList>
    </citation>
    <scope>NUCLEOTIDE SEQUENCE</scope>
</reference>
<organism evidence="3 4">
    <name type="scientific">Chironomus riparius</name>
    <dbReference type="NCBI Taxonomy" id="315576"/>
    <lineage>
        <taxon>Eukaryota</taxon>
        <taxon>Metazoa</taxon>
        <taxon>Ecdysozoa</taxon>
        <taxon>Arthropoda</taxon>
        <taxon>Hexapoda</taxon>
        <taxon>Insecta</taxon>
        <taxon>Pterygota</taxon>
        <taxon>Neoptera</taxon>
        <taxon>Endopterygota</taxon>
        <taxon>Diptera</taxon>
        <taxon>Nematocera</taxon>
        <taxon>Chironomoidea</taxon>
        <taxon>Chironomidae</taxon>
        <taxon>Chironominae</taxon>
        <taxon>Chironomus</taxon>
    </lineage>
</organism>
<proteinExistence type="inferred from homology"/>
<gene>
    <name evidence="3" type="ORF">CHIRRI_LOCUS13429</name>
</gene>
<reference evidence="3" key="1">
    <citation type="submission" date="2022-01" db="EMBL/GenBank/DDBJ databases">
        <authorList>
            <person name="King R."/>
        </authorList>
    </citation>
    <scope>NUCLEOTIDE SEQUENCE</scope>
</reference>
<protein>
    <recommendedName>
        <fullName evidence="2">Pseudouridine synthase RsuA/RluA-like domain-containing protein</fullName>
    </recommendedName>
</protein>
<dbReference type="InterPro" id="IPR006145">
    <property type="entry name" value="PsdUridine_synth_RsuA/RluA"/>
</dbReference>
<dbReference type="Pfam" id="PF00849">
    <property type="entry name" value="PseudoU_synth_2"/>
    <property type="match status" value="1"/>
</dbReference>
<sequence length="303" mass="35680">MMLVNFDELLDKILQFLFHELFEKVINFLSIIFTRFLDFLLNFILRFSKKKKEQETFNVLHQSSNFLIVNKKHDVLLNSNDKSKITVTSQLKKMFPDVLSPEVSDFFFAHRLDFATSGILCIPLNRKACQEVWENFETKYSKFYFIAIVSGHVDSEMEIIDIDIGDDTRYKDTSKKMCSFREKMYCKNARRSVTKILVLEKGFFNDRPVTKVLLLPLTANRRHQLRIHCLEIGHAIVGDYTYGKCLSSPRLFLHAFRLVLPTTMENIDLQTDDPFTERKLKYKYKRGMIFNEIPSAFDLIDSF</sequence>
<comment type="similarity">
    <text evidence="1">Belongs to the pseudouridine synthase RluA family.</text>
</comment>
<dbReference type="InterPro" id="IPR050188">
    <property type="entry name" value="RluA_PseudoU_synthase"/>
</dbReference>
<dbReference type="EMBL" id="OU895880">
    <property type="protein sequence ID" value="CAG9810616.1"/>
    <property type="molecule type" value="Genomic_DNA"/>
</dbReference>
<evidence type="ECO:0000313" key="4">
    <source>
        <dbReference type="Proteomes" id="UP001153620"/>
    </source>
</evidence>
<dbReference type="Proteomes" id="UP001153620">
    <property type="component" value="Chromosome 4"/>
</dbReference>
<evidence type="ECO:0000313" key="3">
    <source>
        <dbReference type="EMBL" id="CAG9810616.1"/>
    </source>
</evidence>
<evidence type="ECO:0000259" key="2">
    <source>
        <dbReference type="Pfam" id="PF00849"/>
    </source>
</evidence>
<dbReference type="InterPro" id="IPR020103">
    <property type="entry name" value="PsdUridine_synth_cat_dom_sf"/>
</dbReference>
<accession>A0A9N9S758</accession>
<keyword evidence="4" id="KW-1185">Reference proteome</keyword>
<dbReference type="GO" id="GO:0009982">
    <property type="term" value="F:pseudouridine synthase activity"/>
    <property type="evidence" value="ECO:0007669"/>
    <property type="project" value="InterPro"/>
</dbReference>